<dbReference type="SUPFAM" id="SSF48726">
    <property type="entry name" value="Immunoglobulin"/>
    <property type="match status" value="2"/>
</dbReference>
<proteinExistence type="predicted"/>
<sequence>LALFTFCFFFYFFIHPSNVITFTTLKKIGSTVCVWGENCTLPCTFSFGNDILIHWYYETTRNVHSYYDNRDHLGQQISQFQKRTSLFHEEIPKGNASLLLMRVQVADEGPYLCYTSTISDSSRKNIDLQVEALVREVNVVRVNDSITCSSERIYPEPTLSWSIDPQQAHKPEVQVTEDQLYSISSTIVVNGSSNQN</sequence>
<dbReference type="Gene3D" id="2.60.40.10">
    <property type="entry name" value="Immunoglobulins"/>
    <property type="match status" value="2"/>
</dbReference>
<dbReference type="InterPro" id="IPR007110">
    <property type="entry name" value="Ig-like_dom"/>
</dbReference>
<feature type="domain" description="Ig-like" evidence="12">
    <location>
        <begin position="16"/>
        <end position="129"/>
    </location>
</feature>
<dbReference type="InParanoid" id="H3C2K6"/>
<dbReference type="InterPro" id="IPR013162">
    <property type="entry name" value="CD80_C2-set"/>
</dbReference>
<feature type="signal peptide" evidence="11">
    <location>
        <begin position="1"/>
        <end position="19"/>
    </location>
</feature>
<dbReference type="GO" id="GO:0007166">
    <property type="term" value="P:cell surface receptor signaling pathway"/>
    <property type="evidence" value="ECO:0007669"/>
    <property type="project" value="TreeGrafter"/>
</dbReference>
<dbReference type="GO" id="GO:0042102">
    <property type="term" value="P:positive regulation of T cell proliferation"/>
    <property type="evidence" value="ECO:0007669"/>
    <property type="project" value="TreeGrafter"/>
</dbReference>
<keyword evidence="4 11" id="KW-0732">Signal</keyword>
<evidence type="ECO:0000256" key="1">
    <source>
        <dbReference type="ARBA" id="ARBA00004251"/>
    </source>
</evidence>
<evidence type="ECO:0000256" key="2">
    <source>
        <dbReference type="ARBA" id="ARBA00022475"/>
    </source>
</evidence>
<comment type="subcellular location">
    <subcellularLocation>
        <location evidence="1">Cell membrane</location>
        <topology evidence="1">Single-pass type I membrane protein</topology>
    </subcellularLocation>
</comment>
<dbReference type="InterPro" id="IPR013106">
    <property type="entry name" value="Ig_V-set"/>
</dbReference>
<keyword evidence="6" id="KW-0472">Membrane</keyword>
<accession>H3C2K6</accession>
<dbReference type="FunCoup" id="H3C2K6">
    <property type="interactions" value="63"/>
</dbReference>
<dbReference type="InterPro" id="IPR013783">
    <property type="entry name" value="Ig-like_fold"/>
</dbReference>
<dbReference type="SMART" id="SM00409">
    <property type="entry name" value="IG"/>
    <property type="match status" value="1"/>
</dbReference>
<reference evidence="13" key="2">
    <citation type="submission" date="2025-08" db="UniProtKB">
        <authorList>
            <consortium name="Ensembl"/>
        </authorList>
    </citation>
    <scope>IDENTIFICATION</scope>
</reference>
<name>H3C2K6_TETNG</name>
<dbReference type="GO" id="GO:0071222">
    <property type="term" value="P:cellular response to lipopolysaccharide"/>
    <property type="evidence" value="ECO:0007669"/>
    <property type="project" value="TreeGrafter"/>
</dbReference>
<dbReference type="Pfam" id="PF07686">
    <property type="entry name" value="V-set"/>
    <property type="match status" value="1"/>
</dbReference>
<keyword evidence="14" id="KW-1185">Reference proteome</keyword>
<keyword evidence="10" id="KW-0393">Immunoglobulin domain</keyword>
<organism evidence="13 14">
    <name type="scientific">Tetraodon nigroviridis</name>
    <name type="common">Spotted green pufferfish</name>
    <name type="synonym">Chelonodon nigroviridis</name>
    <dbReference type="NCBI Taxonomy" id="99883"/>
    <lineage>
        <taxon>Eukaryota</taxon>
        <taxon>Metazoa</taxon>
        <taxon>Chordata</taxon>
        <taxon>Craniata</taxon>
        <taxon>Vertebrata</taxon>
        <taxon>Euteleostomi</taxon>
        <taxon>Actinopterygii</taxon>
        <taxon>Neopterygii</taxon>
        <taxon>Teleostei</taxon>
        <taxon>Neoteleostei</taxon>
        <taxon>Acanthomorphata</taxon>
        <taxon>Eupercaria</taxon>
        <taxon>Tetraodontiformes</taxon>
        <taxon>Tetradontoidea</taxon>
        <taxon>Tetraodontidae</taxon>
        <taxon>Tetraodon</taxon>
    </lineage>
</organism>
<dbReference type="InterPro" id="IPR036179">
    <property type="entry name" value="Ig-like_dom_sf"/>
</dbReference>
<dbReference type="GeneTree" id="ENSGT00940000162944"/>
<evidence type="ECO:0000256" key="10">
    <source>
        <dbReference type="ARBA" id="ARBA00023319"/>
    </source>
</evidence>
<keyword evidence="7" id="KW-1015">Disulfide bond</keyword>
<evidence type="ECO:0000313" key="14">
    <source>
        <dbReference type="Proteomes" id="UP000007303"/>
    </source>
</evidence>
<feature type="chain" id="PRO_5003580547" description="Ig-like domain-containing protein" evidence="11">
    <location>
        <begin position="20"/>
        <end position="196"/>
    </location>
</feature>
<evidence type="ECO:0000313" key="13">
    <source>
        <dbReference type="Ensembl" id="ENSTNIP00000002474.1"/>
    </source>
</evidence>
<reference evidence="14" key="1">
    <citation type="journal article" date="2004" name="Nature">
        <title>Genome duplication in the teleost fish Tetraodon nigroviridis reveals the early vertebrate proto-karyotype.</title>
        <authorList>
            <person name="Jaillon O."/>
            <person name="Aury J.-M."/>
            <person name="Brunet F."/>
            <person name="Petit J.-L."/>
            <person name="Stange-Thomann N."/>
            <person name="Mauceli E."/>
            <person name="Bouneau L."/>
            <person name="Fischer C."/>
            <person name="Ozouf-Costaz C."/>
            <person name="Bernot A."/>
            <person name="Nicaud S."/>
            <person name="Jaffe D."/>
            <person name="Fisher S."/>
            <person name="Lutfalla G."/>
            <person name="Dossat C."/>
            <person name="Segurens B."/>
            <person name="Dasilva C."/>
            <person name="Salanoubat M."/>
            <person name="Levy M."/>
            <person name="Boudet N."/>
            <person name="Castellano S."/>
            <person name="Anthouard V."/>
            <person name="Jubin C."/>
            <person name="Castelli V."/>
            <person name="Katinka M."/>
            <person name="Vacherie B."/>
            <person name="Biemont C."/>
            <person name="Skalli Z."/>
            <person name="Cattolico L."/>
            <person name="Poulain J."/>
            <person name="De Berardinis V."/>
            <person name="Cruaud C."/>
            <person name="Duprat S."/>
            <person name="Brottier P."/>
            <person name="Coutanceau J.-P."/>
            <person name="Gouzy J."/>
            <person name="Parra G."/>
            <person name="Lardier G."/>
            <person name="Chapple C."/>
            <person name="McKernan K.J."/>
            <person name="McEwan P."/>
            <person name="Bosak S."/>
            <person name="Kellis M."/>
            <person name="Volff J.-N."/>
            <person name="Guigo R."/>
            <person name="Zody M.C."/>
            <person name="Mesirov J."/>
            <person name="Lindblad-Toh K."/>
            <person name="Birren B."/>
            <person name="Nusbaum C."/>
            <person name="Kahn D."/>
            <person name="Robinson-Rechavi M."/>
            <person name="Laudet V."/>
            <person name="Schachter V."/>
            <person name="Quetier F."/>
            <person name="Saurin W."/>
            <person name="Scarpelli C."/>
            <person name="Wincker P."/>
            <person name="Lander E.S."/>
            <person name="Weissenbach J."/>
            <person name="Roest Crollius H."/>
        </authorList>
    </citation>
    <scope>NUCLEOTIDE SEQUENCE [LARGE SCALE GENOMIC DNA]</scope>
</reference>
<evidence type="ECO:0000256" key="5">
    <source>
        <dbReference type="ARBA" id="ARBA00022989"/>
    </source>
</evidence>
<keyword evidence="8" id="KW-0675">Receptor</keyword>
<dbReference type="FunFam" id="2.60.40.10:FF:000142">
    <property type="entry name" value="V-set domain-containing T-cell activation inhibitor 1"/>
    <property type="match status" value="1"/>
</dbReference>
<dbReference type="GO" id="GO:0031295">
    <property type="term" value="P:T cell costimulation"/>
    <property type="evidence" value="ECO:0007669"/>
    <property type="project" value="TreeGrafter"/>
</dbReference>
<evidence type="ECO:0000256" key="6">
    <source>
        <dbReference type="ARBA" id="ARBA00023136"/>
    </source>
</evidence>
<keyword evidence="5" id="KW-1133">Transmembrane helix</keyword>
<protein>
    <recommendedName>
        <fullName evidence="12">Ig-like domain-containing protein</fullName>
    </recommendedName>
</protein>
<keyword evidence="9" id="KW-0325">Glycoprotein</keyword>
<keyword evidence="2" id="KW-1003">Cell membrane</keyword>
<dbReference type="PROSITE" id="PS50835">
    <property type="entry name" value="IG_LIKE"/>
    <property type="match status" value="1"/>
</dbReference>
<dbReference type="PANTHER" id="PTHR25466:SF14">
    <property type="entry name" value="BUTYROPHILIN SUBFAMILY 2 MEMBER A2-LIKE-RELATED"/>
    <property type="match status" value="1"/>
</dbReference>
<evidence type="ECO:0000256" key="9">
    <source>
        <dbReference type="ARBA" id="ARBA00023180"/>
    </source>
</evidence>
<keyword evidence="3" id="KW-0812">Transmembrane</keyword>
<evidence type="ECO:0000256" key="7">
    <source>
        <dbReference type="ARBA" id="ARBA00023157"/>
    </source>
</evidence>
<dbReference type="Pfam" id="PF08205">
    <property type="entry name" value="C2-set_2"/>
    <property type="match status" value="1"/>
</dbReference>
<reference evidence="13" key="3">
    <citation type="submission" date="2025-09" db="UniProtKB">
        <authorList>
            <consortium name="Ensembl"/>
        </authorList>
    </citation>
    <scope>IDENTIFICATION</scope>
</reference>
<evidence type="ECO:0000256" key="4">
    <source>
        <dbReference type="ARBA" id="ARBA00022729"/>
    </source>
</evidence>
<dbReference type="HOGENOM" id="CLU_013137_8_1_1"/>
<evidence type="ECO:0000256" key="11">
    <source>
        <dbReference type="SAM" id="SignalP"/>
    </source>
</evidence>
<dbReference type="GO" id="GO:0009897">
    <property type="term" value="C:external side of plasma membrane"/>
    <property type="evidence" value="ECO:0007669"/>
    <property type="project" value="TreeGrafter"/>
</dbReference>
<dbReference type="Proteomes" id="UP000007303">
    <property type="component" value="Unassembled WGS sequence"/>
</dbReference>
<dbReference type="Ensembl" id="ENSTNIT00000003390.1">
    <property type="protein sequence ID" value="ENSTNIP00000002474.1"/>
    <property type="gene ID" value="ENSTNIG00000001515.1"/>
</dbReference>
<dbReference type="AlphaFoldDB" id="H3C2K6"/>
<dbReference type="PANTHER" id="PTHR25466">
    <property type="entry name" value="T-LYMPHOCYTE ACTIVATION ANTIGEN"/>
    <property type="match status" value="1"/>
</dbReference>
<evidence type="ECO:0000256" key="3">
    <source>
        <dbReference type="ARBA" id="ARBA00022692"/>
    </source>
</evidence>
<evidence type="ECO:0000259" key="12">
    <source>
        <dbReference type="PROSITE" id="PS50835"/>
    </source>
</evidence>
<dbReference type="GO" id="GO:0042130">
    <property type="term" value="P:negative regulation of T cell proliferation"/>
    <property type="evidence" value="ECO:0007669"/>
    <property type="project" value="TreeGrafter"/>
</dbReference>
<dbReference type="InterPro" id="IPR003599">
    <property type="entry name" value="Ig_sub"/>
</dbReference>
<dbReference type="InterPro" id="IPR051713">
    <property type="entry name" value="T-cell_Activation_Regulation"/>
</dbReference>
<evidence type="ECO:0000256" key="8">
    <source>
        <dbReference type="ARBA" id="ARBA00023170"/>
    </source>
</evidence>
<dbReference type="OMA" id="STSEYNQ"/>
<dbReference type="GO" id="GO:0006955">
    <property type="term" value="P:immune response"/>
    <property type="evidence" value="ECO:0007669"/>
    <property type="project" value="TreeGrafter"/>
</dbReference>